<organism evidence="1 2">
    <name type="scientific">Pseudomonas knackmussii (strain DSM 6978 / CCUG 54928 / LMG 23759 / B13)</name>
    <dbReference type="NCBI Taxonomy" id="1301098"/>
    <lineage>
        <taxon>Bacteria</taxon>
        <taxon>Pseudomonadati</taxon>
        <taxon>Pseudomonadota</taxon>
        <taxon>Gammaproteobacteria</taxon>
        <taxon>Pseudomonadales</taxon>
        <taxon>Pseudomonadaceae</taxon>
        <taxon>Pseudomonas</taxon>
    </lineage>
</organism>
<dbReference type="OrthoDB" id="8564384at2"/>
<accession>A0A024HCD7</accession>
<reference evidence="1 2" key="1">
    <citation type="submission" date="2013-03" db="EMBL/GenBank/DDBJ databases">
        <authorList>
            <person name="Linke B."/>
        </authorList>
    </citation>
    <scope>NUCLEOTIDE SEQUENCE [LARGE SCALE GENOMIC DNA]</scope>
    <source>
        <strain evidence="1 2">B13</strain>
    </source>
</reference>
<dbReference type="KEGG" id="pkc:PKB_0750"/>
<proteinExistence type="predicted"/>
<evidence type="ECO:0000313" key="1">
    <source>
        <dbReference type="EMBL" id="CDF82118.1"/>
    </source>
</evidence>
<dbReference type="eggNOG" id="ENOG502Z7QA">
    <property type="taxonomic scope" value="Bacteria"/>
</dbReference>
<dbReference type="AlphaFoldDB" id="A0A024HCD7"/>
<protein>
    <submittedName>
        <fullName evidence="1">Uncharacterized protein</fullName>
    </submittedName>
</protein>
<dbReference type="EMBL" id="HG322950">
    <property type="protein sequence ID" value="CDF82118.1"/>
    <property type="molecule type" value="Genomic_DNA"/>
</dbReference>
<dbReference type="PATRIC" id="fig|1301098.3.peg.756"/>
<dbReference type="STRING" id="1301098.PKB_0750"/>
<sequence>MARQPRTIDAPAEPEHLDQDALLEHQHQVARLTNEQDATVRAIAVQLGYQLPADCTDPDLIQRDIAANMRRSVEACLEVGRGLAVLKAACGHGNFADRLDSLGIDKYVASRFIQSAAKFSTLSSSTALTKAIGGQTKLFEMLVLDDEQLEELELTGQTGELTLDDISTMSVKELRKALRESRDSLEAKDRVLADKSSRITSLETALAKKPKVIVVQPEEEAIQLRQEVVAEAYEVEGRLQGTLRKAFTDLAELGARTGEDHRAFKASLVRNLEVTLMAIRSEFHLPELHPDDLPTWHKLLGLDEMAEG</sequence>
<dbReference type="HOGENOM" id="CLU_058126_0_0_6"/>
<evidence type="ECO:0000313" key="2">
    <source>
        <dbReference type="Proteomes" id="UP000025241"/>
    </source>
</evidence>
<gene>
    <name evidence="1" type="ORF">PKB_0750</name>
</gene>
<keyword evidence="2" id="KW-1185">Reference proteome</keyword>
<reference evidence="1 2" key="2">
    <citation type="submission" date="2014-05" db="EMBL/GenBank/DDBJ databases">
        <title>Genome sequence of the 3-chlorobenzoate degrading bacterium Pseudomonas knackmussii B13 shows multiple evidence for horizontal gene transfer.</title>
        <authorList>
            <person name="Miyazaki R."/>
            <person name="Bertelli C."/>
            <person name="Falquet L."/>
            <person name="Robinson-Rechavi M."/>
            <person name="Gharib W."/>
            <person name="Roy S."/>
            <person name="Van der Meer J.R."/>
        </authorList>
    </citation>
    <scope>NUCLEOTIDE SEQUENCE [LARGE SCALE GENOMIC DNA]</scope>
    <source>
        <strain evidence="1 2">B13</strain>
    </source>
</reference>
<dbReference type="RefSeq" id="WP_043249129.1">
    <property type="nucleotide sequence ID" value="NZ_HG322950.1"/>
</dbReference>
<dbReference type="Proteomes" id="UP000025241">
    <property type="component" value="Chromosome I"/>
</dbReference>
<name>A0A024HCD7_PSEKB</name>